<dbReference type="EMBL" id="BFFO01000006">
    <property type="protein sequence ID" value="GBG96934.1"/>
    <property type="molecule type" value="Genomic_DNA"/>
</dbReference>
<evidence type="ECO:0000313" key="1">
    <source>
        <dbReference type="EMBL" id="GBG96934.1"/>
    </source>
</evidence>
<comment type="caution">
    <text evidence="1">The sequence shown here is derived from an EMBL/GenBank/DDBJ whole genome shotgun (WGS) entry which is preliminary data.</text>
</comment>
<organism evidence="1 2">
    <name type="scientific">Lactococcus termiticola</name>
    <dbReference type="NCBI Taxonomy" id="2169526"/>
    <lineage>
        <taxon>Bacteria</taxon>
        <taxon>Bacillati</taxon>
        <taxon>Bacillota</taxon>
        <taxon>Bacilli</taxon>
        <taxon>Lactobacillales</taxon>
        <taxon>Streptococcaceae</taxon>
        <taxon>Lactococcus</taxon>
    </lineage>
</organism>
<proteinExistence type="predicted"/>
<dbReference type="RefSeq" id="WP_109245904.1">
    <property type="nucleotide sequence ID" value="NZ_BFFO01000006.1"/>
</dbReference>
<evidence type="ECO:0008006" key="3">
    <source>
        <dbReference type="Google" id="ProtNLM"/>
    </source>
</evidence>
<sequence length="254" mass="29496">MPVQIFGGNKLTRSPFFLALIEFLREEKSLREIHKAFEDTRNLDRQLDQLISAGLVIRSEKRYRLGFPIFTDGDFKLEPTALAPSRLSYDGPIFIEAGSRLAERLSQSLIYQTLTNETNSVKLHFISRFDHGTENLFNYFYKLEKELPLSPFEEEVYQILGDVDPEYCLKYMTTFLLRFLKKESINVSRPDIFVRTLEKYGMIEKTGEKSYMLKQSFQAEEELPVQTFTDPKAFIQAQLAQQQTSVHDYLSIGG</sequence>
<dbReference type="OrthoDB" id="2234771at2"/>
<evidence type="ECO:0000313" key="2">
    <source>
        <dbReference type="Proteomes" id="UP000245021"/>
    </source>
</evidence>
<protein>
    <recommendedName>
        <fullName evidence="3">DUF1803 domain-containing protein</fullName>
    </recommendedName>
</protein>
<reference evidence="1 2" key="1">
    <citation type="journal article" date="2018" name="Genome Announc.">
        <title>Draft Genome Sequence of Lactococcus sp. Strain NtB2 (JCM 32569), Isolated from the Gut of the Higher Termite Nasutitermes takasagoensis.</title>
        <authorList>
            <person name="Noda S."/>
            <person name="Aihara C."/>
            <person name="Yuki M."/>
            <person name="Ohkuma M."/>
        </authorList>
    </citation>
    <scope>NUCLEOTIDE SEQUENCE [LARGE SCALE GENOMIC DNA]</scope>
    <source>
        <strain evidence="1 2">NtB2</strain>
    </source>
</reference>
<dbReference type="Proteomes" id="UP000245021">
    <property type="component" value="Unassembled WGS sequence"/>
</dbReference>
<dbReference type="AlphaFoldDB" id="A0A2R5HFZ2"/>
<keyword evidence="2" id="KW-1185">Reference proteome</keyword>
<accession>A0A2R5HFZ2</accession>
<name>A0A2R5HFZ2_9LACT</name>
<dbReference type="Pfam" id="PF08820">
    <property type="entry name" value="DUF1803"/>
    <property type="match status" value="1"/>
</dbReference>
<dbReference type="InterPro" id="IPR014924">
    <property type="entry name" value="DUF1803"/>
</dbReference>
<gene>
    <name evidence="1" type="ORF">NtB2_01070</name>
</gene>